<dbReference type="InterPro" id="IPR025669">
    <property type="entry name" value="AAA_dom"/>
</dbReference>
<dbReference type="Proteomes" id="UP000075320">
    <property type="component" value="Unassembled WGS sequence"/>
</dbReference>
<keyword evidence="1 3" id="KW-0547">Nucleotide-binding</keyword>
<dbReference type="InterPro" id="IPR025501">
    <property type="entry name" value="MinD_FleN"/>
</dbReference>
<proteinExistence type="predicted"/>
<dbReference type="OrthoDB" id="5290333at2"/>
<protein>
    <submittedName>
        <fullName evidence="5">Flagellar biosynthesis switch protein</fullName>
    </submittedName>
</protein>
<dbReference type="GO" id="GO:0051782">
    <property type="term" value="P:negative regulation of cell division"/>
    <property type="evidence" value="ECO:0007669"/>
    <property type="project" value="TreeGrafter"/>
</dbReference>
<dbReference type="PANTHER" id="PTHR43384">
    <property type="entry name" value="SEPTUM SITE-DETERMINING PROTEIN MIND HOMOLOG, CHLOROPLASTIC-RELATED"/>
    <property type="match status" value="1"/>
</dbReference>
<sequence>MRRLNSFEMYRTRTISITSGKGGVGKTTLVSNLALNLAQKGKKVLILDGDLGMANVDIMFGVKTNGNIHDILAGRKEMKDILLEVAKDVFLIPGGSGVVEFNHMNNFERRAMVEAVSSLPLGFDFLLIDTAPGIAENVLFLNSAAQTVSVVITPDPSSFADAYALIKVLNKTHKVNHFSIICNQVRDEQEGLGLYQRFNDVVNKFLYIGLDYWGSVPNDVVLKKATQNQRLISRHEPGAESAKAIRQISMQIDKTSKHIESQGGMQMFWDQVVGFA</sequence>
<keyword evidence="2 3" id="KW-0067">ATP-binding</keyword>
<feature type="domain" description="AAA" evidence="4">
    <location>
        <begin position="13"/>
        <end position="174"/>
    </location>
</feature>
<evidence type="ECO:0000313" key="6">
    <source>
        <dbReference type="Proteomes" id="UP000075320"/>
    </source>
</evidence>
<dbReference type="SUPFAM" id="SSF52540">
    <property type="entry name" value="P-loop containing nucleoside triphosphate hydrolases"/>
    <property type="match status" value="1"/>
</dbReference>
<feature type="binding site" evidence="3">
    <location>
        <begin position="21"/>
        <end position="28"/>
    </location>
    <ligand>
        <name>ATP</name>
        <dbReference type="ChEBI" id="CHEBI:30616"/>
    </ligand>
</feature>
<name>A0A150WP14_BDEBC</name>
<accession>A0A150WP14</accession>
<evidence type="ECO:0000313" key="5">
    <source>
        <dbReference type="EMBL" id="KYG66138.1"/>
    </source>
</evidence>
<dbReference type="GO" id="GO:0009898">
    <property type="term" value="C:cytoplasmic side of plasma membrane"/>
    <property type="evidence" value="ECO:0007669"/>
    <property type="project" value="TreeGrafter"/>
</dbReference>
<keyword evidence="5" id="KW-0969">Cilium</keyword>
<dbReference type="Gene3D" id="3.40.50.300">
    <property type="entry name" value="P-loop containing nucleotide triphosphate hydrolases"/>
    <property type="match status" value="1"/>
</dbReference>
<reference evidence="5 6" key="1">
    <citation type="submission" date="2016-03" db="EMBL/GenBank/DDBJ databases">
        <authorList>
            <person name="Ploux O."/>
        </authorList>
    </citation>
    <scope>NUCLEOTIDE SEQUENCE [LARGE SCALE GENOMIC DNA]</scope>
    <source>
        <strain evidence="5 6">R0</strain>
    </source>
</reference>
<keyword evidence="5" id="KW-0966">Cell projection</keyword>
<dbReference type="GO" id="GO:0016887">
    <property type="term" value="F:ATP hydrolysis activity"/>
    <property type="evidence" value="ECO:0007669"/>
    <property type="project" value="TreeGrafter"/>
</dbReference>
<dbReference type="CDD" id="cd02038">
    <property type="entry name" value="FlhG-like"/>
    <property type="match status" value="1"/>
</dbReference>
<evidence type="ECO:0000256" key="3">
    <source>
        <dbReference type="PIRSR" id="PIRSR003092-1"/>
    </source>
</evidence>
<dbReference type="GO" id="GO:0005829">
    <property type="term" value="C:cytosol"/>
    <property type="evidence" value="ECO:0007669"/>
    <property type="project" value="TreeGrafter"/>
</dbReference>
<dbReference type="EMBL" id="LUKE01000001">
    <property type="protein sequence ID" value="KYG66138.1"/>
    <property type="molecule type" value="Genomic_DNA"/>
</dbReference>
<evidence type="ECO:0000259" key="4">
    <source>
        <dbReference type="Pfam" id="PF13614"/>
    </source>
</evidence>
<gene>
    <name evidence="5" type="ORF">AZI86_03490</name>
</gene>
<evidence type="ECO:0000256" key="2">
    <source>
        <dbReference type="ARBA" id="ARBA00022840"/>
    </source>
</evidence>
<dbReference type="InterPro" id="IPR050625">
    <property type="entry name" value="ParA/MinD_ATPase"/>
</dbReference>
<evidence type="ECO:0000256" key="1">
    <source>
        <dbReference type="ARBA" id="ARBA00022741"/>
    </source>
</evidence>
<dbReference type="RefSeq" id="WP_061833704.1">
    <property type="nucleotide sequence ID" value="NZ_LUKE01000001.1"/>
</dbReference>
<keyword evidence="6" id="KW-1185">Reference proteome</keyword>
<comment type="caution">
    <text evidence="5">The sequence shown here is derived from an EMBL/GenBank/DDBJ whole genome shotgun (WGS) entry which is preliminary data.</text>
</comment>
<dbReference type="GO" id="GO:0005524">
    <property type="term" value="F:ATP binding"/>
    <property type="evidence" value="ECO:0007669"/>
    <property type="project" value="UniProtKB-KW"/>
</dbReference>
<dbReference type="Pfam" id="PF13614">
    <property type="entry name" value="AAA_31"/>
    <property type="match status" value="1"/>
</dbReference>
<dbReference type="PIRSF" id="PIRSF003092">
    <property type="entry name" value="MinD"/>
    <property type="match status" value="1"/>
</dbReference>
<organism evidence="5 6">
    <name type="scientific">Bdellovibrio bacteriovorus</name>
    <dbReference type="NCBI Taxonomy" id="959"/>
    <lineage>
        <taxon>Bacteria</taxon>
        <taxon>Pseudomonadati</taxon>
        <taxon>Bdellovibrionota</taxon>
        <taxon>Bdellovibrionia</taxon>
        <taxon>Bdellovibrionales</taxon>
        <taxon>Pseudobdellovibrionaceae</taxon>
        <taxon>Bdellovibrio</taxon>
    </lineage>
</organism>
<dbReference type="InterPro" id="IPR033875">
    <property type="entry name" value="FlhG"/>
</dbReference>
<dbReference type="InterPro" id="IPR027417">
    <property type="entry name" value="P-loop_NTPase"/>
</dbReference>
<keyword evidence="5" id="KW-0282">Flagellum</keyword>
<dbReference type="PANTHER" id="PTHR43384:SF4">
    <property type="entry name" value="CELLULOSE BIOSYNTHESIS PROTEIN BCSQ-RELATED"/>
    <property type="match status" value="1"/>
</dbReference>
<dbReference type="AlphaFoldDB" id="A0A150WP14"/>